<proteinExistence type="predicted"/>
<dbReference type="AlphaFoldDB" id="A0A371AYX0"/>
<comment type="caution">
    <text evidence="3">The sequence shown here is derived from an EMBL/GenBank/DDBJ whole genome shotgun (WGS) entry which is preliminary data.</text>
</comment>
<evidence type="ECO:0000256" key="2">
    <source>
        <dbReference type="SAM" id="SignalP"/>
    </source>
</evidence>
<gene>
    <name evidence="3" type="ORF">DWV06_02120</name>
</gene>
<organism evidence="3 4">
    <name type="scientific">Anaerosacchariphilus polymeriproducens</name>
    <dbReference type="NCBI Taxonomy" id="1812858"/>
    <lineage>
        <taxon>Bacteria</taxon>
        <taxon>Bacillati</taxon>
        <taxon>Bacillota</taxon>
        <taxon>Clostridia</taxon>
        <taxon>Lachnospirales</taxon>
        <taxon>Lachnospiraceae</taxon>
        <taxon>Anaerosacchariphilus</taxon>
    </lineage>
</organism>
<evidence type="ECO:0000313" key="3">
    <source>
        <dbReference type="EMBL" id="RDU24794.1"/>
    </source>
</evidence>
<dbReference type="EMBL" id="QRCT01000010">
    <property type="protein sequence ID" value="RDU24794.1"/>
    <property type="molecule type" value="Genomic_DNA"/>
</dbReference>
<keyword evidence="4" id="KW-1185">Reference proteome</keyword>
<evidence type="ECO:0000313" key="4">
    <source>
        <dbReference type="Proteomes" id="UP000255036"/>
    </source>
</evidence>
<keyword evidence="2" id="KW-0732">Signal</keyword>
<accession>A0A371AYX0</accession>
<protein>
    <recommendedName>
        <fullName evidence="5">DUF4352 domain-containing protein</fullName>
    </recommendedName>
</protein>
<evidence type="ECO:0000256" key="1">
    <source>
        <dbReference type="SAM" id="MobiDB-lite"/>
    </source>
</evidence>
<feature type="chain" id="PRO_5016843664" description="DUF4352 domain-containing protein" evidence="2">
    <location>
        <begin position="20"/>
        <end position="223"/>
    </location>
</feature>
<dbReference type="RefSeq" id="WP_115480541.1">
    <property type="nucleotide sequence ID" value="NZ_QRCT01000010.1"/>
</dbReference>
<feature type="region of interest" description="Disordered" evidence="1">
    <location>
        <begin position="51"/>
        <end position="83"/>
    </location>
</feature>
<dbReference type="Proteomes" id="UP000255036">
    <property type="component" value="Unassembled WGS sequence"/>
</dbReference>
<feature type="signal peptide" evidence="2">
    <location>
        <begin position="1"/>
        <end position="19"/>
    </location>
</feature>
<dbReference type="PROSITE" id="PS51257">
    <property type="entry name" value="PROKAR_LIPOPROTEIN"/>
    <property type="match status" value="1"/>
</dbReference>
<evidence type="ECO:0008006" key="5">
    <source>
        <dbReference type="Google" id="ProtNLM"/>
    </source>
</evidence>
<reference evidence="3 4" key="1">
    <citation type="submission" date="2018-07" db="EMBL/GenBank/DDBJ databases">
        <title>Anaerosacharophilus polymeroproducens gen. nov. sp. nov., an anaerobic bacterium isolated from salt field.</title>
        <authorList>
            <person name="Kim W."/>
            <person name="Yang S.-H."/>
            <person name="Oh J."/>
            <person name="Lee J.-H."/>
            <person name="Kwon K.K."/>
        </authorList>
    </citation>
    <scope>NUCLEOTIDE SEQUENCE [LARGE SCALE GENOMIC DNA]</scope>
    <source>
        <strain evidence="3 4">MCWD5</strain>
    </source>
</reference>
<name>A0A371AYX0_9FIRM</name>
<sequence>MKKFGVVLIIMNMFLTGCASTYNLTEKQSDIISTYAAQVVLKHDKNYDDTLVNVPENSESNKNTQEDKTEVKENIQDNKEGVKTEEEKISLSKALGMQDIQIDYVNYELNRTYAEENALAKSSSGKKSLLIMHFNLKNITSEEKLCDILSLNPEFHVIINKDYTIKVQPSILLSDLGTYKQSIGTGETKGAVLISEAETKKFENIKSLELKVTIKGTTFYVKL</sequence>
<feature type="compositionally biased region" description="Basic and acidic residues" evidence="1">
    <location>
        <begin position="64"/>
        <end position="83"/>
    </location>
</feature>
<dbReference type="OrthoDB" id="2034652at2"/>